<dbReference type="PANTHER" id="PTHR43376">
    <property type="entry name" value="OLIGOPEPTIDE TRANSPORT SYSTEM PERMEASE PROTEIN"/>
    <property type="match status" value="1"/>
</dbReference>
<feature type="transmembrane region" description="Helical" evidence="5">
    <location>
        <begin position="123"/>
        <end position="154"/>
    </location>
</feature>
<dbReference type="InterPro" id="IPR035906">
    <property type="entry name" value="MetI-like_sf"/>
</dbReference>
<dbReference type="GO" id="GO:0055085">
    <property type="term" value="P:transmembrane transport"/>
    <property type="evidence" value="ECO:0007669"/>
    <property type="project" value="InterPro"/>
</dbReference>
<dbReference type="PANTHER" id="PTHR43376:SF1">
    <property type="entry name" value="OLIGOPEPTIDE TRANSPORT SYSTEM PERMEASE PROTEIN"/>
    <property type="match status" value="1"/>
</dbReference>
<evidence type="ECO:0000256" key="4">
    <source>
        <dbReference type="ARBA" id="ARBA00023136"/>
    </source>
</evidence>
<dbReference type="InterPro" id="IPR000515">
    <property type="entry name" value="MetI-like"/>
</dbReference>
<evidence type="ECO:0000259" key="6">
    <source>
        <dbReference type="PROSITE" id="PS50928"/>
    </source>
</evidence>
<dbReference type="Pfam" id="PF00528">
    <property type="entry name" value="BPD_transp_1"/>
    <property type="match status" value="1"/>
</dbReference>
<evidence type="ECO:0000313" key="8">
    <source>
        <dbReference type="Proteomes" id="UP000285295"/>
    </source>
</evidence>
<feature type="transmembrane region" description="Helical" evidence="5">
    <location>
        <begin position="278"/>
        <end position="298"/>
    </location>
</feature>
<dbReference type="GO" id="GO:0005886">
    <property type="term" value="C:plasma membrane"/>
    <property type="evidence" value="ECO:0007669"/>
    <property type="project" value="UniProtKB-SubCell"/>
</dbReference>
<reference evidence="7 8" key="1">
    <citation type="submission" date="2019-01" db="EMBL/GenBank/DDBJ databases">
        <title>Sinorhodobacter populi sp. nov. isolated from the symptomatic bark tissue of Populus euramericana canker.</title>
        <authorList>
            <person name="Xu G."/>
        </authorList>
    </citation>
    <scope>NUCLEOTIDE SEQUENCE [LARGE SCALE GENOMIC DNA]</scope>
    <source>
        <strain evidence="7 8">D19-10-3-21</strain>
    </source>
</reference>
<proteinExistence type="inferred from homology"/>
<dbReference type="AlphaFoldDB" id="A0A443KH55"/>
<dbReference type="Proteomes" id="UP000285295">
    <property type="component" value="Unassembled WGS sequence"/>
</dbReference>
<keyword evidence="4 5" id="KW-0472">Membrane</keyword>
<accession>A0A443KH55</accession>
<keyword evidence="2 5" id="KW-0812">Transmembrane</keyword>
<feature type="transmembrane region" description="Helical" evidence="5">
    <location>
        <begin position="89"/>
        <end position="111"/>
    </location>
</feature>
<dbReference type="SUPFAM" id="SSF161098">
    <property type="entry name" value="MetI-like"/>
    <property type="match status" value="1"/>
</dbReference>
<comment type="caution">
    <text evidence="7">The sequence shown here is derived from an EMBL/GenBank/DDBJ whole genome shotgun (WGS) entry which is preliminary data.</text>
</comment>
<feature type="transmembrane region" description="Helical" evidence="5">
    <location>
        <begin position="248"/>
        <end position="272"/>
    </location>
</feature>
<dbReference type="Gene3D" id="1.10.3720.10">
    <property type="entry name" value="MetI-like"/>
    <property type="match status" value="1"/>
</dbReference>
<organism evidence="7 8">
    <name type="scientific">Paenirhodobacter populi</name>
    <dbReference type="NCBI Taxonomy" id="2306993"/>
    <lineage>
        <taxon>Bacteria</taxon>
        <taxon>Pseudomonadati</taxon>
        <taxon>Pseudomonadota</taxon>
        <taxon>Alphaproteobacteria</taxon>
        <taxon>Rhodobacterales</taxon>
        <taxon>Rhodobacter group</taxon>
        <taxon>Paenirhodobacter</taxon>
    </lineage>
</organism>
<dbReference type="PROSITE" id="PS50928">
    <property type="entry name" value="ABC_TM1"/>
    <property type="match status" value="1"/>
</dbReference>
<protein>
    <submittedName>
        <fullName evidence="7">ABC transporter permease</fullName>
    </submittedName>
</protein>
<evidence type="ECO:0000256" key="2">
    <source>
        <dbReference type="ARBA" id="ARBA00022692"/>
    </source>
</evidence>
<comment type="subcellular location">
    <subcellularLocation>
        <location evidence="1 5">Cell membrane</location>
        <topology evidence="1 5">Multi-pass membrane protein</topology>
    </subcellularLocation>
</comment>
<feature type="transmembrane region" description="Helical" evidence="5">
    <location>
        <begin position="174"/>
        <end position="196"/>
    </location>
</feature>
<feature type="domain" description="ABC transmembrane type-1" evidence="6">
    <location>
        <begin position="87"/>
        <end position="302"/>
    </location>
</feature>
<dbReference type="OrthoDB" id="9778910at2"/>
<evidence type="ECO:0000256" key="1">
    <source>
        <dbReference type="ARBA" id="ARBA00004651"/>
    </source>
</evidence>
<dbReference type="EMBL" id="SAUX01000002">
    <property type="protein sequence ID" value="RWR32087.1"/>
    <property type="molecule type" value="Genomic_DNA"/>
</dbReference>
<name>A0A443KH55_9RHOB</name>
<sequence>MIVFAGLVALTFFLPRLMPGDPVELLLSADVVRALTPDEIEKLRRQFGLGGSWFEQFIHYLTTLAKGDLGFSLRHARPVLNLLLHAVPWTALLILGAMPVYFLLGLWTGIVSGEQPHSARDRIVTGAMILVASIPPFAAAIFLLLGFGVIWPILPISGAEPLFPPASSMGRVAAILRHAILPAAALALHEVARFFFLARGEAVILSARPFILNARARGLRGWRLHLHYYGRNILPMALARMSDSITTLFGAVFFVEVVFSYPGIGSLIYNAMLERDYILLQGAMLGLALVVLSLNWILDALVTRLVARG</sequence>
<comment type="similarity">
    <text evidence="5">Belongs to the binding-protein-dependent transport system permease family.</text>
</comment>
<gene>
    <name evidence="7" type="ORF">D2T31_02565</name>
</gene>
<evidence type="ECO:0000256" key="5">
    <source>
        <dbReference type="RuleBase" id="RU363032"/>
    </source>
</evidence>
<keyword evidence="3 5" id="KW-1133">Transmembrane helix</keyword>
<reference evidence="7 8" key="2">
    <citation type="submission" date="2019-01" db="EMBL/GenBank/DDBJ databases">
        <authorList>
            <person name="Li Y."/>
        </authorList>
    </citation>
    <scope>NUCLEOTIDE SEQUENCE [LARGE SCALE GENOMIC DNA]</scope>
    <source>
        <strain evidence="7 8">D19-10-3-21</strain>
    </source>
</reference>
<evidence type="ECO:0000313" key="7">
    <source>
        <dbReference type="EMBL" id="RWR32087.1"/>
    </source>
</evidence>
<evidence type="ECO:0000256" key="3">
    <source>
        <dbReference type="ARBA" id="ARBA00022989"/>
    </source>
</evidence>
<keyword evidence="5" id="KW-0813">Transport</keyword>